<dbReference type="Gene3D" id="3.90.280.10">
    <property type="entry name" value="PEBP-like"/>
    <property type="match status" value="1"/>
</dbReference>
<gene>
    <name evidence="2" type="ORF">K469DRAFT_697730</name>
</gene>
<dbReference type="Proteomes" id="UP000800200">
    <property type="component" value="Unassembled WGS sequence"/>
</dbReference>
<organism evidence="2 3">
    <name type="scientific">Zopfia rhizophila CBS 207.26</name>
    <dbReference type="NCBI Taxonomy" id="1314779"/>
    <lineage>
        <taxon>Eukaryota</taxon>
        <taxon>Fungi</taxon>
        <taxon>Dikarya</taxon>
        <taxon>Ascomycota</taxon>
        <taxon>Pezizomycotina</taxon>
        <taxon>Dothideomycetes</taxon>
        <taxon>Dothideomycetes incertae sedis</taxon>
        <taxon>Zopfiaceae</taxon>
        <taxon>Zopfia</taxon>
    </lineage>
</organism>
<dbReference type="SUPFAM" id="SSF49777">
    <property type="entry name" value="PEBP-like"/>
    <property type="match status" value="1"/>
</dbReference>
<dbReference type="InterPro" id="IPR036610">
    <property type="entry name" value="PEBP-like_sf"/>
</dbReference>
<evidence type="ECO:0000313" key="3">
    <source>
        <dbReference type="Proteomes" id="UP000800200"/>
    </source>
</evidence>
<accession>A0A6A6EK04</accession>
<proteinExistence type="predicted"/>
<feature type="region of interest" description="Disordered" evidence="1">
    <location>
        <begin position="193"/>
        <end position="294"/>
    </location>
</feature>
<sequence length="356" mass="36129">MLSKYIYRTALVAIIAKLAGAQDSIPDDLKAGFQSSGIELQVSYTGNAVTGFTDGSDFESNEVENAPTFALGDSSGILTTARYTILMVDTTCDSARTLHFAQANFKNNFDVTNIASDSQPLQAYKAPGSFNEKGDDRKYSFLMYNNPGRDEVTDLQLPEEGAVFDVKKFQDDNGFEDPVAGVGMVVKLGGTADCNGQPSSPGGGGAESSSAPASGPSSAPASSRVAASSAAASSAAPRTSAPVSQASSRAASATTVRPDAPQSTADSDDDDDDVSSTASGGSPQTSELAAASSVLQSGRPTSTVFLTSIAPDATGSSTTTGGPALQTDSGASGLTLATARCMVLASLMAFAGLLAW</sequence>
<dbReference type="CDD" id="cd00866">
    <property type="entry name" value="PEBP_euk"/>
    <property type="match status" value="1"/>
</dbReference>
<dbReference type="EMBL" id="ML994618">
    <property type="protein sequence ID" value="KAF2190470.1"/>
    <property type="molecule type" value="Genomic_DNA"/>
</dbReference>
<keyword evidence="3" id="KW-1185">Reference proteome</keyword>
<protein>
    <submittedName>
        <fullName evidence="2">Uncharacterized protein</fullName>
    </submittedName>
</protein>
<feature type="compositionally biased region" description="Low complexity" evidence="1">
    <location>
        <begin position="207"/>
        <end position="258"/>
    </location>
</feature>
<dbReference type="AlphaFoldDB" id="A0A6A6EK04"/>
<feature type="compositionally biased region" description="Polar residues" evidence="1">
    <location>
        <begin position="283"/>
        <end position="294"/>
    </location>
</feature>
<dbReference type="InterPro" id="IPR035810">
    <property type="entry name" value="PEBP_euk"/>
</dbReference>
<dbReference type="OrthoDB" id="5231984at2759"/>
<evidence type="ECO:0000256" key="1">
    <source>
        <dbReference type="SAM" id="MobiDB-lite"/>
    </source>
</evidence>
<name>A0A6A6EK04_9PEZI</name>
<reference evidence="2" key="1">
    <citation type="journal article" date="2020" name="Stud. Mycol.">
        <title>101 Dothideomycetes genomes: a test case for predicting lifestyles and emergence of pathogens.</title>
        <authorList>
            <person name="Haridas S."/>
            <person name="Albert R."/>
            <person name="Binder M."/>
            <person name="Bloem J."/>
            <person name="Labutti K."/>
            <person name="Salamov A."/>
            <person name="Andreopoulos B."/>
            <person name="Baker S."/>
            <person name="Barry K."/>
            <person name="Bills G."/>
            <person name="Bluhm B."/>
            <person name="Cannon C."/>
            <person name="Castanera R."/>
            <person name="Culley D."/>
            <person name="Daum C."/>
            <person name="Ezra D."/>
            <person name="Gonzalez J."/>
            <person name="Henrissat B."/>
            <person name="Kuo A."/>
            <person name="Liang C."/>
            <person name="Lipzen A."/>
            <person name="Lutzoni F."/>
            <person name="Magnuson J."/>
            <person name="Mondo S."/>
            <person name="Nolan M."/>
            <person name="Ohm R."/>
            <person name="Pangilinan J."/>
            <person name="Park H.-J."/>
            <person name="Ramirez L."/>
            <person name="Alfaro M."/>
            <person name="Sun H."/>
            <person name="Tritt A."/>
            <person name="Yoshinaga Y."/>
            <person name="Zwiers L.-H."/>
            <person name="Turgeon B."/>
            <person name="Goodwin S."/>
            <person name="Spatafora J."/>
            <person name="Crous P."/>
            <person name="Grigoriev I."/>
        </authorList>
    </citation>
    <scope>NUCLEOTIDE SEQUENCE</scope>
    <source>
        <strain evidence="2">CBS 207.26</strain>
    </source>
</reference>
<evidence type="ECO:0000313" key="2">
    <source>
        <dbReference type="EMBL" id="KAF2190470.1"/>
    </source>
</evidence>